<dbReference type="Pfam" id="PF07690">
    <property type="entry name" value="MFS_1"/>
    <property type="match status" value="1"/>
</dbReference>
<proteinExistence type="predicted"/>
<dbReference type="Gene3D" id="1.20.1250.20">
    <property type="entry name" value="MFS general substrate transporter like domains"/>
    <property type="match status" value="1"/>
</dbReference>
<dbReference type="CDD" id="cd17324">
    <property type="entry name" value="MFS_NepI_like"/>
    <property type="match status" value="1"/>
</dbReference>
<evidence type="ECO:0000313" key="8">
    <source>
        <dbReference type="EMBL" id="VVM56320.1"/>
    </source>
</evidence>
<feature type="transmembrane region" description="Helical" evidence="6">
    <location>
        <begin position="100"/>
        <end position="121"/>
    </location>
</feature>
<keyword evidence="3 6" id="KW-0812">Transmembrane</keyword>
<dbReference type="GO" id="GO:0022857">
    <property type="term" value="F:transmembrane transporter activity"/>
    <property type="evidence" value="ECO:0007669"/>
    <property type="project" value="InterPro"/>
</dbReference>
<feature type="transmembrane region" description="Helical" evidence="6">
    <location>
        <begin position="154"/>
        <end position="176"/>
    </location>
</feature>
<feature type="transmembrane region" description="Helical" evidence="6">
    <location>
        <begin position="387"/>
        <end position="407"/>
    </location>
</feature>
<feature type="transmembrane region" description="Helical" evidence="6">
    <location>
        <begin position="128"/>
        <end position="148"/>
    </location>
</feature>
<dbReference type="SUPFAM" id="SSF103473">
    <property type="entry name" value="MFS general substrate transporter"/>
    <property type="match status" value="1"/>
</dbReference>
<protein>
    <submittedName>
        <fullName evidence="8">Purine ribonucleoside efflux pump NepI</fullName>
    </submittedName>
</protein>
<evidence type="ECO:0000313" key="9">
    <source>
        <dbReference type="Proteomes" id="UP000399692"/>
    </source>
</evidence>
<evidence type="ECO:0000256" key="3">
    <source>
        <dbReference type="ARBA" id="ARBA00022692"/>
    </source>
</evidence>
<keyword evidence="2" id="KW-1003">Cell membrane</keyword>
<reference evidence="8 9" key="1">
    <citation type="submission" date="2019-09" db="EMBL/GenBank/DDBJ databases">
        <authorList>
            <person name="Chandra G."/>
            <person name="Truman W A."/>
        </authorList>
    </citation>
    <scope>NUCLEOTIDE SEQUENCE [LARGE SCALE GENOMIC DNA]</scope>
    <source>
        <strain evidence="8">PS631</strain>
    </source>
</reference>
<dbReference type="PANTHER" id="PTHR43124">
    <property type="entry name" value="PURINE EFFLUX PUMP PBUE"/>
    <property type="match status" value="1"/>
</dbReference>
<feature type="transmembrane region" description="Helical" evidence="6">
    <location>
        <begin position="188"/>
        <end position="210"/>
    </location>
</feature>
<feature type="transmembrane region" description="Helical" evidence="6">
    <location>
        <begin position="263"/>
        <end position="281"/>
    </location>
</feature>
<dbReference type="AlphaFoldDB" id="A0A5E6QPC7"/>
<evidence type="ECO:0000256" key="4">
    <source>
        <dbReference type="ARBA" id="ARBA00022989"/>
    </source>
</evidence>
<dbReference type="PANTHER" id="PTHR43124:SF3">
    <property type="entry name" value="CHLORAMPHENICOL EFFLUX PUMP RV0191"/>
    <property type="match status" value="1"/>
</dbReference>
<feature type="transmembrane region" description="Helical" evidence="6">
    <location>
        <begin position="326"/>
        <end position="345"/>
    </location>
</feature>
<keyword evidence="4 6" id="KW-1133">Transmembrane helix</keyword>
<dbReference type="GO" id="GO:0005886">
    <property type="term" value="C:plasma membrane"/>
    <property type="evidence" value="ECO:0007669"/>
    <property type="project" value="UniProtKB-SubCell"/>
</dbReference>
<dbReference type="InterPro" id="IPR011701">
    <property type="entry name" value="MFS"/>
</dbReference>
<evidence type="ECO:0000256" key="6">
    <source>
        <dbReference type="SAM" id="Phobius"/>
    </source>
</evidence>
<feature type="transmembrane region" description="Helical" evidence="6">
    <location>
        <begin position="61"/>
        <end position="80"/>
    </location>
</feature>
<feature type="transmembrane region" description="Helical" evidence="6">
    <location>
        <begin position="351"/>
        <end position="375"/>
    </location>
</feature>
<dbReference type="Proteomes" id="UP000399692">
    <property type="component" value="Unassembled WGS sequence"/>
</dbReference>
<evidence type="ECO:0000259" key="7">
    <source>
        <dbReference type="PROSITE" id="PS50850"/>
    </source>
</evidence>
<feature type="transmembrane region" description="Helical" evidence="6">
    <location>
        <begin position="216"/>
        <end position="238"/>
    </location>
</feature>
<gene>
    <name evidence="8" type="primary">nepI_2</name>
    <name evidence="8" type="ORF">PS631_01088</name>
</gene>
<feature type="transmembrane region" description="Helical" evidence="6">
    <location>
        <begin position="301"/>
        <end position="319"/>
    </location>
</feature>
<dbReference type="InterPro" id="IPR036259">
    <property type="entry name" value="MFS_trans_sf"/>
</dbReference>
<comment type="subcellular location">
    <subcellularLocation>
        <location evidence="1">Cell membrane</location>
        <topology evidence="1">Multi-pass membrane protein</topology>
    </subcellularLocation>
</comment>
<dbReference type="InterPro" id="IPR050189">
    <property type="entry name" value="MFS_Efflux_Transporters"/>
</dbReference>
<feature type="transmembrane region" description="Helical" evidence="6">
    <location>
        <begin position="413"/>
        <end position="434"/>
    </location>
</feature>
<name>A0A5E6QPC7_PSEFL</name>
<dbReference type="PROSITE" id="PS50850">
    <property type="entry name" value="MFS"/>
    <property type="match status" value="1"/>
</dbReference>
<evidence type="ECO:0000256" key="2">
    <source>
        <dbReference type="ARBA" id="ARBA00022475"/>
    </source>
</evidence>
<accession>A0A5E6QPC7</accession>
<evidence type="ECO:0000256" key="5">
    <source>
        <dbReference type="ARBA" id="ARBA00023136"/>
    </source>
</evidence>
<sequence length="446" mass="46358">MITIEPHACPLAAGDFYNARQSALSRLLKATSSLEPSLMPSASRAPSGLPEHNQQSVAQQWLAILSVAVGAFALVTSEFLPVGVLNDVARDLGISAGHAGLMVTVPGIMAALAAPLLSVGIGTMDRRYLLIGLTLIMIIANAVVAYASDFSLLLFGRVLLGISIGGFWATAIALSGRLAPKGVGVAQATSIIMVGVTLATVLGVPVGTWLSGLMGWRMTFLVTALVGIPVLLAQVLLLPRLNPEKAIRVSDLPALFINPQARIGLIAVLLIGLAHFAAYTYVAPFFKQNAGFDGPTIGSLLLLYGVAGVLGNIFAGFAANRSVRHTLMLVAVMIGISTALFPHFATGMTGAAILIALWGFAFGAFPACASIWMFIVAPKDVERGMPLFVAMFQVIIALGSFFGGQIVDQLGTAALLSLATALVGCGFMTVLVLGRKVSNHLAAQPC</sequence>
<keyword evidence="5 6" id="KW-0472">Membrane</keyword>
<organism evidence="8 9">
    <name type="scientific">Pseudomonas fluorescens</name>
    <dbReference type="NCBI Taxonomy" id="294"/>
    <lineage>
        <taxon>Bacteria</taxon>
        <taxon>Pseudomonadati</taxon>
        <taxon>Pseudomonadota</taxon>
        <taxon>Gammaproteobacteria</taxon>
        <taxon>Pseudomonadales</taxon>
        <taxon>Pseudomonadaceae</taxon>
        <taxon>Pseudomonas</taxon>
    </lineage>
</organism>
<evidence type="ECO:0000256" key="1">
    <source>
        <dbReference type="ARBA" id="ARBA00004651"/>
    </source>
</evidence>
<dbReference type="InterPro" id="IPR020846">
    <property type="entry name" value="MFS_dom"/>
</dbReference>
<feature type="domain" description="Major facilitator superfamily (MFS) profile" evidence="7">
    <location>
        <begin position="63"/>
        <end position="438"/>
    </location>
</feature>
<dbReference type="EMBL" id="CABVHF010000001">
    <property type="protein sequence ID" value="VVM56320.1"/>
    <property type="molecule type" value="Genomic_DNA"/>
</dbReference>